<dbReference type="RefSeq" id="WP_087371287.1">
    <property type="nucleotide sequence ID" value="NZ_NFKK01000003.1"/>
</dbReference>
<reference evidence="3" key="1">
    <citation type="submission" date="2017-04" db="EMBL/GenBank/DDBJ databases">
        <title>Function of individual gut microbiota members based on whole genome sequencing of pure cultures obtained from chicken caecum.</title>
        <authorList>
            <person name="Medvecky M."/>
            <person name="Cejkova D."/>
            <person name="Polansky O."/>
            <person name="Karasova D."/>
            <person name="Kubasova T."/>
            <person name="Cizek A."/>
            <person name="Rychlik I."/>
        </authorList>
    </citation>
    <scope>NUCLEOTIDE SEQUENCE [LARGE SCALE GENOMIC DNA]</scope>
    <source>
        <strain evidence="3">An180</strain>
    </source>
</reference>
<dbReference type="InterPro" id="IPR016181">
    <property type="entry name" value="Acyl_CoA_acyltransferase"/>
</dbReference>
<dbReference type="SUPFAM" id="SSF55729">
    <property type="entry name" value="Acyl-CoA N-acyltransferases (Nat)"/>
    <property type="match status" value="1"/>
</dbReference>
<protein>
    <recommendedName>
        <fullName evidence="1">N-acetyltransferase domain-containing protein</fullName>
    </recommendedName>
</protein>
<dbReference type="GO" id="GO:0016747">
    <property type="term" value="F:acyltransferase activity, transferring groups other than amino-acyl groups"/>
    <property type="evidence" value="ECO:0007669"/>
    <property type="project" value="InterPro"/>
</dbReference>
<organism evidence="2 3">
    <name type="scientific">Butyricicoccus pullicaecorum</name>
    <dbReference type="NCBI Taxonomy" id="501571"/>
    <lineage>
        <taxon>Bacteria</taxon>
        <taxon>Bacillati</taxon>
        <taxon>Bacillota</taxon>
        <taxon>Clostridia</taxon>
        <taxon>Eubacteriales</taxon>
        <taxon>Butyricicoccaceae</taxon>
        <taxon>Butyricicoccus</taxon>
    </lineage>
</organism>
<dbReference type="Proteomes" id="UP000195897">
    <property type="component" value="Unassembled WGS sequence"/>
</dbReference>
<dbReference type="EMBL" id="NFKK01000003">
    <property type="protein sequence ID" value="OUP53858.1"/>
    <property type="molecule type" value="Genomic_DNA"/>
</dbReference>
<dbReference type="PANTHER" id="PTHR43328:SF1">
    <property type="entry name" value="N-ACETYLTRANSFERASE DOMAIN-CONTAINING PROTEIN"/>
    <property type="match status" value="1"/>
</dbReference>
<evidence type="ECO:0000313" key="2">
    <source>
        <dbReference type="EMBL" id="OUP53858.1"/>
    </source>
</evidence>
<dbReference type="PROSITE" id="PS51186">
    <property type="entry name" value="GNAT"/>
    <property type="match status" value="1"/>
</dbReference>
<dbReference type="Gene3D" id="3.40.630.30">
    <property type="match status" value="1"/>
</dbReference>
<accession>A0A1Y4LAV5</accession>
<dbReference type="AlphaFoldDB" id="A0A1Y4LAV5"/>
<evidence type="ECO:0000259" key="1">
    <source>
        <dbReference type="PROSITE" id="PS51186"/>
    </source>
</evidence>
<dbReference type="PANTHER" id="PTHR43328">
    <property type="entry name" value="ACETYLTRANSFERASE-RELATED"/>
    <property type="match status" value="1"/>
</dbReference>
<dbReference type="Pfam" id="PF13302">
    <property type="entry name" value="Acetyltransf_3"/>
    <property type="match status" value="1"/>
</dbReference>
<sequence length="167" mass="19078">MEIQIRTWKPEDAAALAEQANNEKVAEHLRNVFPHPYTEEDAQFFINGALRTHCDRAWVRAIEVDGKIAGGITLTFGDDVYSKNGELGYWLGESYWNRGIATRAVADLCERAFRETDLVRIEAEVLTNNPASIRVLEKDHFQREGYFCNRVCKNDKLIDSVVFALLK</sequence>
<name>A0A1Y4LAV5_9FIRM</name>
<proteinExistence type="predicted"/>
<gene>
    <name evidence="2" type="ORF">B5F17_04545</name>
</gene>
<comment type="caution">
    <text evidence="2">The sequence shown here is derived from an EMBL/GenBank/DDBJ whole genome shotgun (WGS) entry which is preliminary data.</text>
</comment>
<feature type="domain" description="N-acetyltransferase" evidence="1">
    <location>
        <begin position="3"/>
        <end position="167"/>
    </location>
</feature>
<dbReference type="InterPro" id="IPR000182">
    <property type="entry name" value="GNAT_dom"/>
</dbReference>
<evidence type="ECO:0000313" key="3">
    <source>
        <dbReference type="Proteomes" id="UP000195897"/>
    </source>
</evidence>